<dbReference type="PANTHER" id="PTHR18945">
    <property type="entry name" value="NEUROTRANSMITTER GATED ION CHANNEL"/>
    <property type="match status" value="1"/>
</dbReference>
<evidence type="ECO:0000256" key="2">
    <source>
        <dbReference type="ARBA" id="ARBA00022692"/>
    </source>
</evidence>
<dbReference type="CDD" id="cd18989">
    <property type="entry name" value="LGIC_ECD_cation"/>
    <property type="match status" value="1"/>
</dbReference>
<keyword evidence="5" id="KW-0813">Transport</keyword>
<feature type="transmembrane region" description="Helical" evidence="5">
    <location>
        <begin position="243"/>
        <end position="264"/>
    </location>
</feature>
<sequence length="389" mass="43395">MAFRGGVLMVVLGLCLLYVNGGVGEGINGESRWGLGEHRLMVNLLSSYHPLVIPRTPVNVSYSLDLVSIDGVDMKEKMLRISAYAKIEWHDDRLQWDPSIFSGVSSLLLPADKVWRPDLKLYAQVLEEEDFNLRVHADGSILHYVPMRLAVPCPMQFGNYPFDVQTCYLRLESWGYDASMINLSHHERSPGAGLYYYLSNADWKVQSFTASTHDKLFVCCEEPYIELSFRIQVKRKIGEKAAYSIRVLAPSVLTSLLLLLCFLIPPRCGERITLCSVLLLCVLLQLFHLNLTVPITGPDAPFLADFLCFSVFLAFFAAMESVLSLNLSRCGSGSGNNNGRPIDGEEFVTQDKPSTGLMRIARFIDVGCFIVFTFIFAVAGGVILNPDTE</sequence>
<dbReference type="EnsemblMetazoa" id="XM_038217763.1">
    <property type="protein sequence ID" value="XP_038073691.1"/>
    <property type="gene ID" value="LOC119741851"/>
</dbReference>
<feature type="signal peptide" evidence="5">
    <location>
        <begin position="1"/>
        <end position="24"/>
    </location>
</feature>
<feature type="transmembrane region" description="Helical" evidence="5">
    <location>
        <begin position="300"/>
        <end position="319"/>
    </location>
</feature>
<dbReference type="PRINTS" id="PR00252">
    <property type="entry name" value="NRIONCHANNEL"/>
</dbReference>
<evidence type="ECO:0000256" key="5">
    <source>
        <dbReference type="RuleBase" id="RU000687"/>
    </source>
</evidence>
<feature type="transmembrane region" description="Helical" evidence="5">
    <location>
        <begin position="271"/>
        <end position="288"/>
    </location>
</feature>
<dbReference type="GO" id="GO:0005230">
    <property type="term" value="F:extracellular ligand-gated monoatomic ion channel activity"/>
    <property type="evidence" value="ECO:0007669"/>
    <property type="project" value="InterPro"/>
</dbReference>
<evidence type="ECO:0000256" key="4">
    <source>
        <dbReference type="ARBA" id="ARBA00023136"/>
    </source>
</evidence>
<dbReference type="InterPro" id="IPR036734">
    <property type="entry name" value="Neur_chan_lig-bd_sf"/>
</dbReference>
<keyword evidence="9" id="KW-1185">Reference proteome</keyword>
<dbReference type="InterPro" id="IPR036719">
    <property type="entry name" value="Neuro-gated_channel_TM_sf"/>
</dbReference>
<keyword evidence="5" id="KW-0406">Ion transport</keyword>
<keyword evidence="2 5" id="KW-0812">Transmembrane</keyword>
<dbReference type="InterPro" id="IPR006201">
    <property type="entry name" value="Neur_channel"/>
</dbReference>
<dbReference type="Pfam" id="PF02931">
    <property type="entry name" value="Neur_chan_LBD"/>
    <property type="match status" value="1"/>
</dbReference>
<feature type="chain" id="PRO_5038164213" evidence="5">
    <location>
        <begin position="25"/>
        <end position="389"/>
    </location>
</feature>
<keyword evidence="5" id="KW-0407">Ion channel</keyword>
<feature type="transmembrane region" description="Helical" evidence="5">
    <location>
        <begin position="363"/>
        <end position="384"/>
    </location>
</feature>
<dbReference type="InterPro" id="IPR006202">
    <property type="entry name" value="Neur_chan_lig-bd"/>
</dbReference>
<accession>A0A914BCE6</accession>
<evidence type="ECO:0000256" key="3">
    <source>
        <dbReference type="ARBA" id="ARBA00022989"/>
    </source>
</evidence>
<dbReference type="RefSeq" id="XP_038073691.1">
    <property type="nucleotide sequence ID" value="XM_038217763.1"/>
</dbReference>
<organism evidence="8 9">
    <name type="scientific">Patiria miniata</name>
    <name type="common">Bat star</name>
    <name type="synonym">Asterina miniata</name>
    <dbReference type="NCBI Taxonomy" id="46514"/>
    <lineage>
        <taxon>Eukaryota</taxon>
        <taxon>Metazoa</taxon>
        <taxon>Echinodermata</taxon>
        <taxon>Eleutherozoa</taxon>
        <taxon>Asterozoa</taxon>
        <taxon>Asteroidea</taxon>
        <taxon>Valvatacea</taxon>
        <taxon>Valvatida</taxon>
        <taxon>Asterinidae</taxon>
        <taxon>Patiria</taxon>
    </lineage>
</organism>
<dbReference type="FunFam" id="2.70.170.10:FF:000028">
    <property type="entry name" value="AcetylCholine Receptor"/>
    <property type="match status" value="1"/>
</dbReference>
<comment type="subcellular location">
    <subcellularLocation>
        <location evidence="1">Membrane</location>
        <topology evidence="1">Multi-pass membrane protein</topology>
    </subcellularLocation>
</comment>
<dbReference type="GO" id="GO:0016020">
    <property type="term" value="C:membrane"/>
    <property type="evidence" value="ECO:0007669"/>
    <property type="project" value="UniProtKB-SubCell"/>
</dbReference>
<evidence type="ECO:0000259" key="7">
    <source>
        <dbReference type="Pfam" id="PF02932"/>
    </source>
</evidence>
<keyword evidence="5" id="KW-0732">Signal</keyword>
<proteinExistence type="inferred from homology"/>
<feature type="domain" description="Neurotransmitter-gated ion-channel ligand-binding" evidence="6">
    <location>
        <begin position="37"/>
        <end position="237"/>
    </location>
</feature>
<dbReference type="Pfam" id="PF02932">
    <property type="entry name" value="Neur_chan_memb"/>
    <property type="match status" value="1"/>
</dbReference>
<dbReference type="InterPro" id="IPR038050">
    <property type="entry name" value="Neuro_actylchol_rec"/>
</dbReference>
<dbReference type="InterPro" id="IPR018000">
    <property type="entry name" value="Neurotransmitter_ion_chnl_CS"/>
</dbReference>
<dbReference type="InterPro" id="IPR006029">
    <property type="entry name" value="Neurotrans-gated_channel_TM"/>
</dbReference>
<name>A0A914BCE6_PATMI</name>
<protein>
    <submittedName>
        <fullName evidence="8">Uncharacterized protein</fullName>
    </submittedName>
</protein>
<dbReference type="Gene3D" id="1.20.58.390">
    <property type="entry name" value="Neurotransmitter-gated ion-channel transmembrane domain"/>
    <property type="match status" value="1"/>
</dbReference>
<dbReference type="OrthoDB" id="410315at2759"/>
<keyword evidence="3 5" id="KW-1133">Transmembrane helix</keyword>
<dbReference type="AlphaFoldDB" id="A0A914BCE6"/>
<dbReference type="SUPFAM" id="SSF63712">
    <property type="entry name" value="Nicotinic receptor ligand binding domain-like"/>
    <property type="match status" value="1"/>
</dbReference>
<keyword evidence="4 5" id="KW-0472">Membrane</keyword>
<dbReference type="SUPFAM" id="SSF90112">
    <property type="entry name" value="Neurotransmitter-gated ion-channel transmembrane pore"/>
    <property type="match status" value="1"/>
</dbReference>
<dbReference type="OMA" id="LMRIARF"/>
<reference evidence="8" key="1">
    <citation type="submission" date="2022-11" db="UniProtKB">
        <authorList>
            <consortium name="EnsemblMetazoa"/>
        </authorList>
    </citation>
    <scope>IDENTIFICATION</scope>
</reference>
<evidence type="ECO:0000256" key="1">
    <source>
        <dbReference type="ARBA" id="ARBA00004141"/>
    </source>
</evidence>
<evidence type="ECO:0000313" key="8">
    <source>
        <dbReference type="EnsemblMetazoa" id="XP_038073691.1"/>
    </source>
</evidence>
<evidence type="ECO:0000313" key="9">
    <source>
        <dbReference type="Proteomes" id="UP000887568"/>
    </source>
</evidence>
<feature type="domain" description="Neurotransmitter-gated ion-channel transmembrane" evidence="7">
    <location>
        <begin position="248"/>
        <end position="328"/>
    </location>
</feature>
<dbReference type="PROSITE" id="PS00236">
    <property type="entry name" value="NEUROTR_ION_CHANNEL"/>
    <property type="match status" value="1"/>
</dbReference>
<dbReference type="Proteomes" id="UP000887568">
    <property type="component" value="Unplaced"/>
</dbReference>
<dbReference type="Gene3D" id="2.70.170.10">
    <property type="entry name" value="Neurotransmitter-gated ion-channel ligand-binding domain"/>
    <property type="match status" value="1"/>
</dbReference>
<comment type="similarity">
    <text evidence="5">Belongs to the ligand-gated ion channel (TC 1.A.9) family.</text>
</comment>
<dbReference type="GO" id="GO:0004888">
    <property type="term" value="F:transmembrane signaling receptor activity"/>
    <property type="evidence" value="ECO:0007669"/>
    <property type="project" value="InterPro"/>
</dbReference>
<evidence type="ECO:0000259" key="6">
    <source>
        <dbReference type="Pfam" id="PF02931"/>
    </source>
</evidence>
<dbReference type="GeneID" id="119741851"/>